<evidence type="ECO:0000256" key="6">
    <source>
        <dbReference type="ARBA" id="ARBA00023065"/>
    </source>
</evidence>
<keyword evidence="6" id="KW-0406">Ion transport</keyword>
<proteinExistence type="inferred from homology"/>
<keyword evidence="5 13" id="KW-1133">Transmembrane helix</keyword>
<keyword evidence="10" id="KW-1071">Ligand-gated ion channel</keyword>
<comment type="caution">
    <text evidence="16">The sequence shown here is derived from an EMBL/GenBank/DDBJ whole genome shotgun (WGS) entry which is preliminary data.</text>
</comment>
<organism evidence="16 17">
    <name type="scientific">Allacma fusca</name>
    <dbReference type="NCBI Taxonomy" id="39272"/>
    <lineage>
        <taxon>Eukaryota</taxon>
        <taxon>Metazoa</taxon>
        <taxon>Ecdysozoa</taxon>
        <taxon>Arthropoda</taxon>
        <taxon>Hexapoda</taxon>
        <taxon>Collembola</taxon>
        <taxon>Symphypleona</taxon>
        <taxon>Sminthuridae</taxon>
        <taxon>Allacma</taxon>
    </lineage>
</organism>
<dbReference type="PANTHER" id="PTHR18966">
    <property type="entry name" value="IONOTROPIC GLUTAMATE RECEPTOR"/>
    <property type="match status" value="1"/>
</dbReference>
<reference evidence="16" key="1">
    <citation type="submission" date="2021-06" db="EMBL/GenBank/DDBJ databases">
        <authorList>
            <person name="Hodson N. C."/>
            <person name="Mongue J. A."/>
            <person name="Jaron S. K."/>
        </authorList>
    </citation>
    <scope>NUCLEOTIDE SEQUENCE</scope>
</reference>
<evidence type="ECO:0000256" key="5">
    <source>
        <dbReference type="ARBA" id="ARBA00022989"/>
    </source>
</evidence>
<comment type="subcellular location">
    <subcellularLocation>
        <location evidence="1">Membrane</location>
        <topology evidence="1">Multi-pass membrane protein</topology>
    </subcellularLocation>
</comment>
<keyword evidence="9" id="KW-0325">Glycoprotein</keyword>
<dbReference type="SMART" id="SM00918">
    <property type="entry name" value="Lig_chan-Glu_bd"/>
    <property type="match status" value="1"/>
</dbReference>
<dbReference type="Pfam" id="PF10613">
    <property type="entry name" value="Lig_chan-Glu_bd"/>
    <property type="match status" value="1"/>
</dbReference>
<sequence length="1062" mass="120976">MGIFQTGFDNVIFILLFIVYLVALTRMLAVAQTSTFNEEYTNDSSSWPTTVSNTADELPSSTTEATSAPETTQSTMKPNRLENVVKIALIFEKTNVVQWFDYAVDYLNERSKTDLEFRVVSKFPANRSDDAVGLLTKICKHMDALASDDESKPDLVMDFTISGIPSEAVKVIMKTLKIPTVSTSVGQNEDVREWSLLSEKQEQYLIRVQPPMDLLDQAIRSISELQNLSNAAIFFQNDIEVNHKYKSILRDVPVKHKLLQLPTRFTSSSKYKIESQLDHLSKLSYTNYFLVASSEIISTMLSIAYNTMKHSTLNAWFTLSTDDGPISCNECQYSFNVVSLVPKYLESSKSEDSGRYLAKKLGKPERISLNDRIFYDLTIDAALAVGEQKLEKTWPAGTIGKIPCVAYDMKRSYPDLNIDIRTYFEDPSKLHGTYSISKHGRHYSVFKMEIQSLSFEPNRETPSSKPAGTWSAGFTGKGLIELKSPTILDSHVSHRIYRVVTVVNPPFVYRKSNCTSHVARALENQEYLNCYYGYSIDVMNTISKELNFNYTIFETKGYGDLNESPTKGWNGSIRVLVDGRADIALGALTHMPEREQVVDFTRRYHPMVGFQFVMQKPKVPSALFKFMMVLERDVWWCILGAYFFTSILLFIFDKFSPSSYRNNKDVYDNESDEPGRLFYFGECLWFCFTSMTPQGGGDAPKGLSGRLVASTWWLFSFIIIASYTANMAAFLTVSRLAKPILSLDDLINQHRVQFSAVIGSSAWVYFDRMANVEQIFYEYWRDLSLDDSLSDFNRSQLAVWTYPVSDKYTKLWQSMVTNRPPHTYRDGVTRALYVNKENPSLIFALIGEETDMKYLTMVHCTLQTVGSGFSKRAYAIAVQKGSPLKDAFNRVLDKMEKTRELEKIYDDWWKRNPYDKKCPRDYRIEDGINFANMGGLWIVLGVGMTCAVLAVIVEIILCQMDHKIQKFKTKVTVYKGKASTKPGISWMFLNRQKTDFKTDFKTEYSNTSRAGSATSEIRDARLVIAVCCIIIVTLYFHNFLIVTVHRAGLVGRRLVGKNRKGS</sequence>
<dbReference type="SMART" id="SM00079">
    <property type="entry name" value="PBPe"/>
    <property type="match status" value="1"/>
</dbReference>
<dbReference type="AlphaFoldDB" id="A0A8J2PIS2"/>
<evidence type="ECO:0000256" key="7">
    <source>
        <dbReference type="ARBA" id="ARBA00023136"/>
    </source>
</evidence>
<feature type="compositionally biased region" description="Low complexity" evidence="12">
    <location>
        <begin position="59"/>
        <end position="75"/>
    </location>
</feature>
<dbReference type="InterPro" id="IPR001320">
    <property type="entry name" value="Iontro_rcpt_C"/>
</dbReference>
<evidence type="ECO:0000259" key="15">
    <source>
        <dbReference type="SMART" id="SM00918"/>
    </source>
</evidence>
<evidence type="ECO:0000259" key="14">
    <source>
        <dbReference type="SMART" id="SM00079"/>
    </source>
</evidence>
<feature type="transmembrane region" description="Helical" evidence="13">
    <location>
        <begin position="12"/>
        <end position="31"/>
    </location>
</feature>
<feature type="transmembrane region" description="Helical" evidence="13">
    <location>
        <begin position="936"/>
        <end position="957"/>
    </location>
</feature>
<feature type="transmembrane region" description="Helical" evidence="13">
    <location>
        <begin position="712"/>
        <end position="733"/>
    </location>
</feature>
<gene>
    <name evidence="16" type="ORF">AFUS01_LOCUS26152</name>
</gene>
<evidence type="ECO:0000256" key="11">
    <source>
        <dbReference type="ARBA" id="ARBA00023303"/>
    </source>
</evidence>
<dbReference type="InterPro" id="IPR015683">
    <property type="entry name" value="Ionotropic_Glu_rcpt"/>
</dbReference>
<feature type="transmembrane region" description="Helical" evidence="13">
    <location>
        <begin position="634"/>
        <end position="652"/>
    </location>
</feature>
<protein>
    <submittedName>
        <fullName evidence="16">Uncharacterized protein</fullName>
    </submittedName>
</protein>
<dbReference type="InterPro" id="IPR019594">
    <property type="entry name" value="Glu/Gly-bd"/>
</dbReference>
<keyword evidence="3" id="KW-0813">Transport</keyword>
<comment type="similarity">
    <text evidence="2">Belongs to the glutamate-gated ion channel (TC 1.A.10.1) family.</text>
</comment>
<dbReference type="EMBL" id="CAJVCH010345078">
    <property type="protein sequence ID" value="CAG7815474.1"/>
    <property type="molecule type" value="Genomic_DNA"/>
</dbReference>
<keyword evidence="7 13" id="KW-0472">Membrane</keyword>
<evidence type="ECO:0000256" key="1">
    <source>
        <dbReference type="ARBA" id="ARBA00004141"/>
    </source>
</evidence>
<name>A0A8J2PIS2_9HEXA</name>
<evidence type="ECO:0000256" key="10">
    <source>
        <dbReference type="ARBA" id="ARBA00023286"/>
    </source>
</evidence>
<evidence type="ECO:0000256" key="12">
    <source>
        <dbReference type="SAM" id="MobiDB-lite"/>
    </source>
</evidence>
<evidence type="ECO:0000256" key="2">
    <source>
        <dbReference type="ARBA" id="ARBA00008685"/>
    </source>
</evidence>
<evidence type="ECO:0000256" key="4">
    <source>
        <dbReference type="ARBA" id="ARBA00022692"/>
    </source>
</evidence>
<dbReference type="GO" id="GO:0016020">
    <property type="term" value="C:membrane"/>
    <property type="evidence" value="ECO:0007669"/>
    <property type="project" value="UniProtKB-SubCell"/>
</dbReference>
<evidence type="ECO:0000313" key="17">
    <source>
        <dbReference type="Proteomes" id="UP000708208"/>
    </source>
</evidence>
<dbReference type="Pfam" id="PF00060">
    <property type="entry name" value="Lig_chan"/>
    <property type="match status" value="1"/>
</dbReference>
<feature type="compositionally biased region" description="Polar residues" evidence="12">
    <location>
        <begin position="39"/>
        <end position="55"/>
    </location>
</feature>
<feature type="domain" description="Ionotropic glutamate receptor L-glutamate and glycine-binding" evidence="15">
    <location>
        <begin position="506"/>
        <end position="578"/>
    </location>
</feature>
<keyword evidence="11" id="KW-0407">Ion channel</keyword>
<evidence type="ECO:0000256" key="8">
    <source>
        <dbReference type="ARBA" id="ARBA00023170"/>
    </source>
</evidence>
<evidence type="ECO:0000256" key="3">
    <source>
        <dbReference type="ARBA" id="ARBA00022448"/>
    </source>
</evidence>
<evidence type="ECO:0000256" key="13">
    <source>
        <dbReference type="SAM" id="Phobius"/>
    </source>
</evidence>
<dbReference type="OrthoDB" id="5984008at2759"/>
<keyword evidence="8" id="KW-0675">Receptor</keyword>
<dbReference type="FunFam" id="1.10.287.70:FF:000143">
    <property type="entry name" value="Probable glutamate receptor"/>
    <property type="match status" value="1"/>
</dbReference>
<dbReference type="GO" id="GO:0015276">
    <property type="term" value="F:ligand-gated monoatomic ion channel activity"/>
    <property type="evidence" value="ECO:0007669"/>
    <property type="project" value="InterPro"/>
</dbReference>
<evidence type="ECO:0000256" key="9">
    <source>
        <dbReference type="ARBA" id="ARBA00023180"/>
    </source>
</evidence>
<dbReference type="Proteomes" id="UP000708208">
    <property type="component" value="Unassembled WGS sequence"/>
</dbReference>
<feature type="transmembrane region" description="Helical" evidence="13">
    <location>
        <begin position="1022"/>
        <end position="1044"/>
    </location>
</feature>
<accession>A0A8J2PIS2</accession>
<feature type="region of interest" description="Disordered" evidence="12">
    <location>
        <begin position="39"/>
        <end position="75"/>
    </location>
</feature>
<keyword evidence="4 13" id="KW-0812">Transmembrane</keyword>
<feature type="domain" description="Ionotropic glutamate receptor C-terminal" evidence="14">
    <location>
        <begin position="496"/>
        <end position="911"/>
    </location>
</feature>
<evidence type="ECO:0000313" key="16">
    <source>
        <dbReference type="EMBL" id="CAG7815474.1"/>
    </source>
</evidence>
<keyword evidence="17" id="KW-1185">Reference proteome</keyword>